<evidence type="ECO:0000313" key="2">
    <source>
        <dbReference type="Proteomes" id="UP000565078"/>
    </source>
</evidence>
<reference evidence="2" key="1">
    <citation type="journal article" date="2020" name="bioRxiv">
        <title>A rank-normalized archaeal taxonomy based on genome phylogeny resolves widespread incomplete and uneven classifications.</title>
        <authorList>
            <person name="Rinke C."/>
            <person name="Chuvochina M."/>
            <person name="Mussig A.J."/>
            <person name="Chaumeil P.-A."/>
            <person name="Waite D.W."/>
            <person name="Whitman W.B."/>
            <person name="Parks D.H."/>
            <person name="Hugenholtz P."/>
        </authorList>
    </citation>
    <scope>NUCLEOTIDE SEQUENCE [LARGE SCALE GENOMIC DNA]</scope>
</reference>
<gene>
    <name evidence="1" type="ORF">HA254_06745</name>
</gene>
<dbReference type="EMBL" id="DUGC01000108">
    <property type="protein sequence ID" value="HIH10332.1"/>
    <property type="molecule type" value="Genomic_DNA"/>
</dbReference>
<comment type="caution">
    <text evidence="1">The sequence shown here is derived from an EMBL/GenBank/DDBJ whole genome shotgun (WGS) entry which is preliminary data.</text>
</comment>
<name>A0A7J4IXU5_9ARCH</name>
<proteinExistence type="predicted"/>
<accession>A0A7J4IXU5</accession>
<organism evidence="1 2">
    <name type="scientific">Candidatus Iainarchaeum sp</name>
    <dbReference type="NCBI Taxonomy" id="3101447"/>
    <lineage>
        <taxon>Archaea</taxon>
        <taxon>Candidatus Iainarchaeota</taxon>
        <taxon>Candidatus Iainarchaeia</taxon>
        <taxon>Candidatus Iainarchaeales</taxon>
        <taxon>Candidatus Iainarchaeaceae</taxon>
        <taxon>Candidatus Iainarchaeum</taxon>
    </lineage>
</organism>
<protein>
    <submittedName>
        <fullName evidence="1">Uncharacterized protein</fullName>
    </submittedName>
</protein>
<evidence type="ECO:0000313" key="1">
    <source>
        <dbReference type="EMBL" id="HIH10332.1"/>
    </source>
</evidence>
<dbReference type="AlphaFoldDB" id="A0A7J4IXU5"/>
<sequence length="284" mass="32689">MVDVSKPTKNIMYFLLIVKQLKEVVGRIKLYKLHYLIEREGKVKYDVSISNYPLGPVDWTTANFCTQNGLVEEQLENGIPYDFYKISLTEEGEAFFNKYASEFNRSELGNAKKIIAKYKSTSGTALLHYVHKKYVDGFKDFKKANQIITGFENNVPIIQDLINKNAATIEDLCEKDELQTMNEYLEHVKIILSNLRSVQDPVKLGQVLWTVKEIFDSLSENSYKYNSYIKELFDYLDNYAAKEKIANSITSDDLSDINKDVRERLLQAVAQMEIPLSSSKRAQS</sequence>
<dbReference type="Proteomes" id="UP000565078">
    <property type="component" value="Unassembled WGS sequence"/>
</dbReference>